<dbReference type="PANTHER" id="PTHR21299:SF2">
    <property type="entry name" value="CYTIDYLATE KINASE"/>
    <property type="match status" value="1"/>
</dbReference>
<evidence type="ECO:0000313" key="10">
    <source>
        <dbReference type="EMBL" id="KHM53152.1"/>
    </source>
</evidence>
<protein>
    <recommendedName>
        <fullName evidence="8">Cytidylate kinase</fullName>
        <shortName evidence="8">CK</shortName>
        <ecNumber evidence="8">2.7.4.25</ecNumber>
    </recommendedName>
    <alternativeName>
        <fullName evidence="8">Cytidine monophosphate kinase</fullName>
        <shortName evidence="8">CMP kinase</shortName>
    </alternativeName>
</protein>
<evidence type="ECO:0000256" key="4">
    <source>
        <dbReference type="ARBA" id="ARBA00022777"/>
    </source>
</evidence>
<name>A0A0B2K533_9FIRM</name>
<dbReference type="AlphaFoldDB" id="A0A0B2K533"/>
<evidence type="ECO:0000259" key="9">
    <source>
        <dbReference type="Pfam" id="PF02224"/>
    </source>
</evidence>
<dbReference type="GO" id="GO:0006220">
    <property type="term" value="P:pyrimidine nucleotide metabolic process"/>
    <property type="evidence" value="ECO:0007669"/>
    <property type="project" value="UniProtKB-UniRule"/>
</dbReference>
<dbReference type="STRING" id="82374.NZ47_00520"/>
<keyword evidence="2 8" id="KW-0808">Transferase</keyword>
<evidence type="ECO:0000256" key="3">
    <source>
        <dbReference type="ARBA" id="ARBA00022741"/>
    </source>
</evidence>
<keyword evidence="11" id="KW-1185">Reference proteome</keyword>
<sequence length="218" mass="23948">MRKLVVAIDGPAGAGKSTVAQMAAKELGFTYIDTGAMYRAVAWKSLQQGKTVTDDLINDVVKDIDIVLNYKEGKTKVFVDGTEVTAAIRTPEVTGIVSQVAALGPVRERLTDLQRKMATQGSVIMDGRDIATNVLPNADIKIFLTASIEERADRRYKEMKAKGYDVDLKKLQEEIAARDKADSEREISPLVQAEDAELLDTSDMSIEEVVKAILDRCR</sequence>
<comment type="catalytic activity">
    <reaction evidence="7 8">
        <text>CMP + ATP = CDP + ADP</text>
        <dbReference type="Rhea" id="RHEA:11600"/>
        <dbReference type="ChEBI" id="CHEBI:30616"/>
        <dbReference type="ChEBI" id="CHEBI:58069"/>
        <dbReference type="ChEBI" id="CHEBI:60377"/>
        <dbReference type="ChEBI" id="CHEBI:456216"/>
        <dbReference type="EC" id="2.7.4.25"/>
    </reaction>
</comment>
<dbReference type="InterPro" id="IPR003136">
    <property type="entry name" value="Cytidylate_kin"/>
</dbReference>
<keyword evidence="4 8" id="KW-0418">Kinase</keyword>
<dbReference type="RefSeq" id="WP_039205697.1">
    <property type="nucleotide sequence ID" value="NZ_JSCE01000009.1"/>
</dbReference>
<comment type="catalytic activity">
    <reaction evidence="6 8">
        <text>dCMP + ATP = dCDP + ADP</text>
        <dbReference type="Rhea" id="RHEA:25094"/>
        <dbReference type="ChEBI" id="CHEBI:30616"/>
        <dbReference type="ChEBI" id="CHEBI:57566"/>
        <dbReference type="ChEBI" id="CHEBI:58593"/>
        <dbReference type="ChEBI" id="CHEBI:456216"/>
        <dbReference type="EC" id="2.7.4.25"/>
    </reaction>
</comment>
<dbReference type="EMBL" id="JSCE01000009">
    <property type="protein sequence ID" value="KHM53152.1"/>
    <property type="molecule type" value="Genomic_DNA"/>
</dbReference>
<dbReference type="Pfam" id="PF02224">
    <property type="entry name" value="Cytidylate_kin"/>
    <property type="match status" value="1"/>
</dbReference>
<proteinExistence type="inferred from homology"/>
<keyword evidence="8" id="KW-0963">Cytoplasm</keyword>
<evidence type="ECO:0000256" key="2">
    <source>
        <dbReference type="ARBA" id="ARBA00022679"/>
    </source>
</evidence>
<evidence type="ECO:0000256" key="8">
    <source>
        <dbReference type="HAMAP-Rule" id="MF_00238"/>
    </source>
</evidence>
<reference evidence="10 11" key="1">
    <citation type="journal article" date="2013" name="PLoS ONE">
        <title>Identification and characterization of three novel lipases belonging to families II and V from Anaerovibrio lipolyticus 5ST.</title>
        <authorList>
            <person name="Prive F."/>
            <person name="Kaderbhai N.N."/>
            <person name="Girdwood S."/>
            <person name="Worgan H.J."/>
            <person name="Pinloche E."/>
            <person name="Scollan N.D."/>
            <person name="Huws S.A."/>
            <person name="Newbold C.J."/>
        </authorList>
    </citation>
    <scope>NUCLEOTIDE SEQUENCE [LARGE SCALE GENOMIC DNA]</scope>
    <source>
        <strain evidence="10 11">5S</strain>
    </source>
</reference>
<evidence type="ECO:0000256" key="7">
    <source>
        <dbReference type="ARBA" id="ARBA00048478"/>
    </source>
</evidence>
<feature type="binding site" evidence="8">
    <location>
        <begin position="10"/>
        <end position="18"/>
    </location>
    <ligand>
        <name>ATP</name>
        <dbReference type="ChEBI" id="CHEBI:30616"/>
    </ligand>
</feature>
<evidence type="ECO:0000313" key="11">
    <source>
        <dbReference type="Proteomes" id="UP000030993"/>
    </source>
</evidence>
<keyword evidence="5 8" id="KW-0067">ATP-binding</keyword>
<accession>A0A0B2K533</accession>
<dbReference type="GO" id="GO:0036431">
    <property type="term" value="F:dCMP kinase activity"/>
    <property type="evidence" value="ECO:0007669"/>
    <property type="project" value="InterPro"/>
</dbReference>
<dbReference type="InterPro" id="IPR011994">
    <property type="entry name" value="Cytidylate_kinase_dom"/>
</dbReference>
<feature type="domain" description="Cytidylate kinase" evidence="9">
    <location>
        <begin position="6"/>
        <end position="216"/>
    </location>
</feature>
<evidence type="ECO:0000256" key="5">
    <source>
        <dbReference type="ARBA" id="ARBA00022840"/>
    </source>
</evidence>
<evidence type="ECO:0000256" key="6">
    <source>
        <dbReference type="ARBA" id="ARBA00047615"/>
    </source>
</evidence>
<dbReference type="GO" id="GO:0015949">
    <property type="term" value="P:nucleobase-containing small molecule interconversion"/>
    <property type="evidence" value="ECO:0007669"/>
    <property type="project" value="TreeGrafter"/>
</dbReference>
<dbReference type="PANTHER" id="PTHR21299">
    <property type="entry name" value="CYTIDYLATE KINASE/PANTOATE-BETA-ALANINE LIGASE"/>
    <property type="match status" value="1"/>
</dbReference>
<comment type="subcellular location">
    <subcellularLocation>
        <location evidence="8">Cytoplasm</location>
    </subcellularLocation>
</comment>
<dbReference type="Proteomes" id="UP000030993">
    <property type="component" value="Unassembled WGS sequence"/>
</dbReference>
<dbReference type="Gene3D" id="3.40.50.300">
    <property type="entry name" value="P-loop containing nucleotide triphosphate hydrolases"/>
    <property type="match status" value="1"/>
</dbReference>
<dbReference type="CDD" id="cd02020">
    <property type="entry name" value="CMPK"/>
    <property type="match status" value="1"/>
</dbReference>
<evidence type="ECO:0000256" key="1">
    <source>
        <dbReference type="ARBA" id="ARBA00009427"/>
    </source>
</evidence>
<dbReference type="EC" id="2.7.4.25" evidence="8"/>
<keyword evidence="3 8" id="KW-0547">Nucleotide-binding</keyword>
<dbReference type="GO" id="GO:0036430">
    <property type="term" value="F:CMP kinase activity"/>
    <property type="evidence" value="ECO:0007669"/>
    <property type="project" value="RHEA"/>
</dbReference>
<gene>
    <name evidence="8" type="primary">cmk</name>
    <name evidence="10" type="ORF">NZ47_00520</name>
</gene>
<dbReference type="GO" id="GO:0005829">
    <property type="term" value="C:cytosol"/>
    <property type="evidence" value="ECO:0007669"/>
    <property type="project" value="TreeGrafter"/>
</dbReference>
<comment type="similarity">
    <text evidence="1 8">Belongs to the cytidylate kinase family. Type 1 subfamily.</text>
</comment>
<organism evidence="10 11">
    <name type="scientific">Anaerovibrio lipolyticus</name>
    <dbReference type="NCBI Taxonomy" id="82374"/>
    <lineage>
        <taxon>Bacteria</taxon>
        <taxon>Bacillati</taxon>
        <taxon>Bacillota</taxon>
        <taxon>Negativicutes</taxon>
        <taxon>Selenomonadales</taxon>
        <taxon>Selenomonadaceae</taxon>
        <taxon>Anaerovibrio</taxon>
    </lineage>
</organism>
<dbReference type="SUPFAM" id="SSF52540">
    <property type="entry name" value="P-loop containing nucleoside triphosphate hydrolases"/>
    <property type="match status" value="1"/>
</dbReference>
<dbReference type="GO" id="GO:0005524">
    <property type="term" value="F:ATP binding"/>
    <property type="evidence" value="ECO:0007669"/>
    <property type="project" value="UniProtKB-UniRule"/>
</dbReference>
<dbReference type="eggNOG" id="COG0283">
    <property type="taxonomic scope" value="Bacteria"/>
</dbReference>
<dbReference type="HAMAP" id="MF_00238">
    <property type="entry name" value="Cytidyl_kinase_type1"/>
    <property type="match status" value="1"/>
</dbReference>
<dbReference type="InterPro" id="IPR027417">
    <property type="entry name" value="P-loop_NTPase"/>
</dbReference>
<dbReference type="NCBIfam" id="TIGR00017">
    <property type="entry name" value="cmk"/>
    <property type="match status" value="1"/>
</dbReference>
<comment type="caution">
    <text evidence="10">The sequence shown here is derived from an EMBL/GenBank/DDBJ whole genome shotgun (WGS) entry which is preliminary data.</text>
</comment>